<gene>
    <name evidence="1" type="ORF">ASZ90_000127</name>
</gene>
<sequence>MRRMWLNLLLALPVMFILGCGEYGKVDQGRVVAFDKEKKIVTIIRDKKIDTLNPDYSYLPPLTYSLPTDPMEVGPEPKAGGRLKLDMEKNDLYIYDPEIQNFAHVPFTVIEKKMGVGREDPLVKDKTFPIVDKEKRTITIYSGRQKMYAVVQVAEEFLKYPPEEWEAGDEVRIYYKEDGKALRFMNITKTDIYKK</sequence>
<organism evidence="1">
    <name type="scientific">hydrocarbon metagenome</name>
    <dbReference type="NCBI Taxonomy" id="938273"/>
    <lineage>
        <taxon>unclassified sequences</taxon>
        <taxon>metagenomes</taxon>
        <taxon>ecological metagenomes</taxon>
    </lineage>
</organism>
<dbReference type="AlphaFoldDB" id="A0A0W8GA73"/>
<dbReference type="EMBL" id="LNQE01000012">
    <property type="protein sequence ID" value="KUG29986.1"/>
    <property type="molecule type" value="Genomic_DNA"/>
</dbReference>
<dbReference type="PROSITE" id="PS51257">
    <property type="entry name" value="PROKAR_LIPOPROTEIN"/>
    <property type="match status" value="1"/>
</dbReference>
<reference evidence="1" key="1">
    <citation type="journal article" date="2015" name="Proc. Natl. Acad. Sci. U.S.A.">
        <title>Networks of energetic and metabolic interactions define dynamics in microbial communities.</title>
        <authorList>
            <person name="Embree M."/>
            <person name="Liu J.K."/>
            <person name="Al-Bassam M.M."/>
            <person name="Zengler K."/>
        </authorList>
    </citation>
    <scope>NUCLEOTIDE SEQUENCE</scope>
</reference>
<accession>A0A0W8GA73</accession>
<proteinExistence type="predicted"/>
<evidence type="ECO:0000313" key="1">
    <source>
        <dbReference type="EMBL" id="KUG29986.1"/>
    </source>
</evidence>
<protein>
    <submittedName>
        <fullName evidence="1">Putative lipoprotein</fullName>
    </submittedName>
</protein>
<name>A0A0W8GA73_9ZZZZ</name>
<comment type="caution">
    <text evidence="1">The sequence shown here is derived from an EMBL/GenBank/DDBJ whole genome shotgun (WGS) entry which is preliminary data.</text>
</comment>
<dbReference type="InterPro" id="IPR032621">
    <property type="entry name" value="DUF4881"/>
</dbReference>
<keyword evidence="1" id="KW-0449">Lipoprotein</keyword>
<dbReference type="Pfam" id="PF16222">
    <property type="entry name" value="DUF4881"/>
    <property type="match status" value="1"/>
</dbReference>